<reference evidence="3" key="3">
    <citation type="submission" date="2020-12" db="UniProtKB">
        <authorList>
            <consortium name="EnsemblPlants"/>
        </authorList>
    </citation>
    <scope>IDENTIFICATION</scope>
</reference>
<dbReference type="InterPro" id="IPR036598">
    <property type="entry name" value="GOLD_dom_sf"/>
</dbReference>
<gene>
    <name evidence="3" type="primary">LOC112284007</name>
    <name evidence="2" type="ORF">PHYPA_008364</name>
</gene>
<organism evidence="2">
    <name type="scientific">Physcomitrium patens</name>
    <name type="common">Spreading-leaved earth moss</name>
    <name type="synonym">Physcomitrella patens</name>
    <dbReference type="NCBI Taxonomy" id="3218"/>
    <lineage>
        <taxon>Eukaryota</taxon>
        <taxon>Viridiplantae</taxon>
        <taxon>Streptophyta</taxon>
        <taxon>Embryophyta</taxon>
        <taxon>Bryophyta</taxon>
        <taxon>Bryophytina</taxon>
        <taxon>Bryopsida</taxon>
        <taxon>Funariidae</taxon>
        <taxon>Funariales</taxon>
        <taxon>Funariaceae</taxon>
        <taxon>Physcomitrium</taxon>
    </lineage>
</organism>
<accession>A0A2K1KDY6</accession>
<dbReference type="EMBL" id="ABEU02000006">
    <property type="protein sequence ID" value="PNR51990.1"/>
    <property type="molecule type" value="Genomic_DNA"/>
</dbReference>
<dbReference type="Proteomes" id="UP000006727">
    <property type="component" value="Chromosome 6"/>
</dbReference>
<evidence type="ECO:0000313" key="2">
    <source>
        <dbReference type="EMBL" id="PNR51990.1"/>
    </source>
</evidence>
<dbReference type="EnsemblPlants" id="Pp3c6_1360V3.1">
    <property type="protein sequence ID" value="Pp3c6_1360V3.1"/>
    <property type="gene ID" value="Pp3c6_1360"/>
</dbReference>
<reference evidence="2 4" key="1">
    <citation type="journal article" date="2008" name="Science">
        <title>The Physcomitrella genome reveals evolutionary insights into the conquest of land by plants.</title>
        <authorList>
            <person name="Rensing S."/>
            <person name="Lang D."/>
            <person name="Zimmer A."/>
            <person name="Terry A."/>
            <person name="Salamov A."/>
            <person name="Shapiro H."/>
            <person name="Nishiyama T."/>
            <person name="Perroud P.-F."/>
            <person name="Lindquist E."/>
            <person name="Kamisugi Y."/>
            <person name="Tanahashi T."/>
            <person name="Sakakibara K."/>
            <person name="Fujita T."/>
            <person name="Oishi K."/>
            <person name="Shin-I T."/>
            <person name="Kuroki Y."/>
            <person name="Toyoda A."/>
            <person name="Suzuki Y."/>
            <person name="Hashimoto A."/>
            <person name="Yamaguchi K."/>
            <person name="Sugano A."/>
            <person name="Kohara Y."/>
            <person name="Fujiyama A."/>
            <person name="Anterola A."/>
            <person name="Aoki S."/>
            <person name="Ashton N."/>
            <person name="Barbazuk W.B."/>
            <person name="Barker E."/>
            <person name="Bennetzen J."/>
            <person name="Bezanilla M."/>
            <person name="Blankenship R."/>
            <person name="Cho S.H."/>
            <person name="Dutcher S."/>
            <person name="Estelle M."/>
            <person name="Fawcett J.A."/>
            <person name="Gundlach H."/>
            <person name="Hanada K."/>
            <person name="Heyl A."/>
            <person name="Hicks K.A."/>
            <person name="Hugh J."/>
            <person name="Lohr M."/>
            <person name="Mayer K."/>
            <person name="Melkozernov A."/>
            <person name="Murata T."/>
            <person name="Nelson D."/>
            <person name="Pils B."/>
            <person name="Prigge M."/>
            <person name="Reiss B."/>
            <person name="Renner T."/>
            <person name="Rombauts S."/>
            <person name="Rushton P."/>
            <person name="Sanderfoot A."/>
            <person name="Schween G."/>
            <person name="Shiu S.-H."/>
            <person name="Stueber K."/>
            <person name="Theodoulou F.L."/>
            <person name="Tu H."/>
            <person name="Van de Peer Y."/>
            <person name="Verrier P.J."/>
            <person name="Waters E."/>
            <person name="Wood A."/>
            <person name="Yang L."/>
            <person name="Cove D."/>
            <person name="Cuming A."/>
            <person name="Hasebe M."/>
            <person name="Lucas S."/>
            <person name="Mishler D.B."/>
            <person name="Reski R."/>
            <person name="Grigoriev I."/>
            <person name="Quatrano R.S."/>
            <person name="Boore J.L."/>
        </authorList>
    </citation>
    <scope>NUCLEOTIDE SEQUENCE [LARGE SCALE GENOMIC DNA]</scope>
    <source>
        <strain evidence="3 4">cv. Gransden 2004</strain>
    </source>
</reference>
<dbReference type="Gene3D" id="2.60.120.680">
    <property type="entry name" value="GOLD domain"/>
    <property type="match status" value="1"/>
</dbReference>
<dbReference type="AlphaFoldDB" id="A0A2K1KDY6"/>
<dbReference type="PANTHER" id="PTHR47532:SF1">
    <property type="entry name" value="RETINAL-BINDING PROTEIN"/>
    <property type="match status" value="1"/>
</dbReference>
<dbReference type="Gramene" id="Pp3c6_1360V3.3">
    <property type="protein sequence ID" value="Pp3c6_1360V3.3"/>
    <property type="gene ID" value="Pp3c6_1360"/>
</dbReference>
<dbReference type="OMA" id="NDDHGPM"/>
<reference evidence="2 4" key="2">
    <citation type="journal article" date="2018" name="Plant J.">
        <title>The Physcomitrella patens chromosome-scale assembly reveals moss genome structure and evolution.</title>
        <authorList>
            <person name="Lang D."/>
            <person name="Ullrich K.K."/>
            <person name="Murat F."/>
            <person name="Fuchs J."/>
            <person name="Jenkins J."/>
            <person name="Haas F.B."/>
            <person name="Piednoel M."/>
            <person name="Gundlach H."/>
            <person name="Van Bel M."/>
            <person name="Meyberg R."/>
            <person name="Vives C."/>
            <person name="Morata J."/>
            <person name="Symeonidi A."/>
            <person name="Hiss M."/>
            <person name="Muchero W."/>
            <person name="Kamisugi Y."/>
            <person name="Saleh O."/>
            <person name="Blanc G."/>
            <person name="Decker E.L."/>
            <person name="van Gessel N."/>
            <person name="Grimwood J."/>
            <person name="Hayes R.D."/>
            <person name="Graham S.W."/>
            <person name="Gunter L.E."/>
            <person name="McDaniel S.F."/>
            <person name="Hoernstein S.N.W."/>
            <person name="Larsson A."/>
            <person name="Li F.W."/>
            <person name="Perroud P.F."/>
            <person name="Phillips J."/>
            <person name="Ranjan P."/>
            <person name="Rokshar D.S."/>
            <person name="Rothfels C.J."/>
            <person name="Schneider L."/>
            <person name="Shu S."/>
            <person name="Stevenson D.W."/>
            <person name="Thummler F."/>
            <person name="Tillich M."/>
            <person name="Villarreal Aguilar J.C."/>
            <person name="Widiez T."/>
            <person name="Wong G.K."/>
            <person name="Wymore A."/>
            <person name="Zhang Y."/>
            <person name="Zimmer A.D."/>
            <person name="Quatrano R.S."/>
            <person name="Mayer K.F.X."/>
            <person name="Goodstein D."/>
            <person name="Casacuberta J.M."/>
            <person name="Vandepoele K."/>
            <person name="Reski R."/>
            <person name="Cuming A.C."/>
            <person name="Tuskan G.A."/>
            <person name="Maumus F."/>
            <person name="Salse J."/>
            <person name="Schmutz J."/>
            <person name="Rensing S.A."/>
        </authorList>
    </citation>
    <scope>NUCLEOTIDE SEQUENCE [LARGE SCALE GENOMIC DNA]</scope>
    <source>
        <strain evidence="3 4">cv. Gransden 2004</strain>
    </source>
</reference>
<dbReference type="PaxDb" id="3218-PP1S77_45V6.1"/>
<dbReference type="OrthoDB" id="1434354at2759"/>
<proteinExistence type="predicted"/>
<evidence type="ECO:0000313" key="4">
    <source>
        <dbReference type="Proteomes" id="UP000006727"/>
    </source>
</evidence>
<dbReference type="GeneID" id="112284007"/>
<dbReference type="SUPFAM" id="SSF101576">
    <property type="entry name" value="Supernatant protein factor (SPF), C-terminal domain"/>
    <property type="match status" value="1"/>
</dbReference>
<protein>
    <recommendedName>
        <fullName evidence="1">GOLD domain-containing protein</fullName>
    </recommendedName>
</protein>
<dbReference type="InterPro" id="IPR009038">
    <property type="entry name" value="GOLD_dom"/>
</dbReference>
<dbReference type="RefSeq" id="XP_024379219.1">
    <property type="nucleotide sequence ID" value="XM_024523451.2"/>
</dbReference>
<feature type="domain" description="GOLD" evidence="1">
    <location>
        <begin position="336"/>
        <end position="421"/>
    </location>
</feature>
<evidence type="ECO:0000313" key="3">
    <source>
        <dbReference type="EnsemblPlants" id="Pp3c6_1360V3.1"/>
    </source>
</evidence>
<dbReference type="EnsemblPlants" id="Pp3c6_1360V3.3">
    <property type="protein sequence ID" value="Pp3c6_1360V3.3"/>
    <property type="gene ID" value="Pp3c6_1360"/>
</dbReference>
<dbReference type="PANTHER" id="PTHR47532">
    <property type="entry name" value="RETINAL-BINDING PROTEIN"/>
    <property type="match status" value="1"/>
</dbReference>
<dbReference type="KEGG" id="ppp:112284007"/>
<dbReference type="PROSITE" id="PS50866">
    <property type="entry name" value="GOLD"/>
    <property type="match status" value="1"/>
</dbReference>
<dbReference type="FunCoup" id="A0A2K1KDY6">
    <property type="interactions" value="3960"/>
</dbReference>
<name>A0A2K1KDY6_PHYPA</name>
<keyword evidence="4" id="KW-1185">Reference proteome</keyword>
<dbReference type="Gramene" id="Pp3c6_1360V3.1">
    <property type="protein sequence ID" value="Pp3c6_1360V3.1"/>
    <property type="gene ID" value="Pp3c6_1360"/>
</dbReference>
<sequence>MAASTAGLVPINRAFLAKFYDKYPFAPLAPEVETLLALLREHVHKAQTVSPGSRDNGALIGQFNNPAPHKLDENLWKNREMIEEMLHLLSKRKWPSSLKGNVSSELEPVAERIKKMEVGLQQLLDKLVAFQKVQSERIFSMVLTYMPQDFRLTYLKQYRERSEKKKQAEVDNLMASGGSIHDKYVLLWSQQMERRRQLAQLGSATGVFRTLVKYLVGCPQVLLEFVCKINDDHGPMEEQRERYGPSLYKLTTFAVALRVFLAVWWSAFDCEDISREEMLEVLEQSVEAYKFDFTRYLDFMQEVFKNSPFFITPEEAGIAASADQDYKEATIAAGKTHEVILPVKYEGALVAWDFRLTSGKDIGFSVELVDSSRATRPMFPYQRYETHQGSFQSPCVGNYRLVWDNTYSNFYRKYLRYKVDEIPPVLEEAVIEGTEVSTSSDSTLT</sequence>
<evidence type="ECO:0000259" key="1">
    <source>
        <dbReference type="PROSITE" id="PS50866"/>
    </source>
</evidence>